<protein>
    <submittedName>
        <fullName evidence="2">Uncharacterized protein</fullName>
    </submittedName>
</protein>
<name>A0AAJ5YS44_9BASI</name>
<evidence type="ECO:0000313" key="3">
    <source>
        <dbReference type="Proteomes" id="UP001219567"/>
    </source>
</evidence>
<dbReference type="AlphaFoldDB" id="A0AAJ5YS44"/>
<proteinExistence type="predicted"/>
<evidence type="ECO:0000313" key="2">
    <source>
        <dbReference type="EMBL" id="WFC98851.1"/>
    </source>
</evidence>
<accession>A0AAJ5YS44</accession>
<organism evidence="2 3">
    <name type="scientific">Malassezia yamatoensis</name>
    <dbReference type="NCBI Taxonomy" id="253288"/>
    <lineage>
        <taxon>Eukaryota</taxon>
        <taxon>Fungi</taxon>
        <taxon>Dikarya</taxon>
        <taxon>Basidiomycota</taxon>
        <taxon>Ustilaginomycotina</taxon>
        <taxon>Malasseziomycetes</taxon>
        <taxon>Malasseziales</taxon>
        <taxon>Malasseziaceae</taxon>
        <taxon>Malassezia</taxon>
    </lineage>
</organism>
<reference evidence="2 3" key="1">
    <citation type="submission" date="2023-03" db="EMBL/GenBank/DDBJ databases">
        <title>Mating type loci evolution in Malassezia.</title>
        <authorList>
            <person name="Coelho M.A."/>
        </authorList>
    </citation>
    <scope>NUCLEOTIDE SEQUENCE [LARGE SCALE GENOMIC DNA]</scope>
    <source>
        <strain evidence="2 3">CBS 9725</strain>
    </source>
</reference>
<feature type="compositionally biased region" description="Basic residues" evidence="1">
    <location>
        <begin position="424"/>
        <end position="433"/>
    </location>
</feature>
<feature type="region of interest" description="Disordered" evidence="1">
    <location>
        <begin position="349"/>
        <end position="433"/>
    </location>
</feature>
<dbReference type="Proteomes" id="UP001219567">
    <property type="component" value="Chromosome 2"/>
</dbReference>
<gene>
    <name evidence="2" type="ORF">MYAM1_001584</name>
</gene>
<dbReference type="EMBL" id="CP119944">
    <property type="protein sequence ID" value="WFC98851.1"/>
    <property type="molecule type" value="Genomic_DNA"/>
</dbReference>
<evidence type="ECO:0000256" key="1">
    <source>
        <dbReference type="SAM" id="MobiDB-lite"/>
    </source>
</evidence>
<keyword evidence="3" id="KW-1185">Reference proteome</keyword>
<sequence>MTYGAETDTNLSANLVQPYMPRTISSAVDNQWDPESPTPPLLAEITTASDTPDVLGCFEQTMLGAVWMRPMCRTKLHNWPSVQIQWHASAYHKAQQACEYEDPGPFGDTEMTPVDYRSLYKGMLNLAHLATMSGSNGLDSTEYWPTRAQEHLARLEKQIPLSTTSATSLLDAMMRFDSKTNNSSQIHCKHTVCNVDANNAAIGRILAHAQKQDAHDYLAMAIPWCDDIPQDKKLLWDWILKQLAKANPGTHQKAIAQQAIDLLLASIVLPNVIPPQDEAQNANWRWDRKEAPSFPNLATPSFISSSSRSEQLPDTTRILMAEWPVGSDPNSYQYENPYLASFEPVDHVLKGPSASSQPIKEVVRSSKKRPHDLPSQPISLRQSRSSSQADDHPSSSQNLGSVPAIAQTQMEPGRFGTRGSIQPAKRKKRTSGF</sequence>